<proteinExistence type="predicted"/>
<name>A0A1R2CDA5_9CILI</name>
<dbReference type="PANTHER" id="PTHR46210:SF1">
    <property type="entry name" value="FHA DOMAIN-CONTAINING PROTEIN"/>
    <property type="match status" value="1"/>
</dbReference>
<dbReference type="PROSITE" id="PS50006">
    <property type="entry name" value="FHA_DOMAIN"/>
    <property type="match status" value="1"/>
</dbReference>
<dbReference type="PANTHER" id="PTHR46210">
    <property type="entry name" value="FHA DOMAIN-CONTAINING PROTEIN"/>
    <property type="match status" value="1"/>
</dbReference>
<protein>
    <recommendedName>
        <fullName evidence="1">FHA domain-containing protein</fullName>
    </recommendedName>
</protein>
<dbReference type="Pfam" id="PF00498">
    <property type="entry name" value="FHA"/>
    <property type="match status" value="1"/>
</dbReference>
<evidence type="ECO:0000259" key="1">
    <source>
        <dbReference type="PROSITE" id="PS50006"/>
    </source>
</evidence>
<feature type="domain" description="FHA" evidence="1">
    <location>
        <begin position="224"/>
        <end position="272"/>
    </location>
</feature>
<dbReference type="AlphaFoldDB" id="A0A1R2CDA5"/>
<comment type="caution">
    <text evidence="2">The sequence shown here is derived from an EMBL/GenBank/DDBJ whole genome shotgun (WGS) entry which is preliminary data.</text>
</comment>
<organism evidence="2 3">
    <name type="scientific">Stentor coeruleus</name>
    <dbReference type="NCBI Taxonomy" id="5963"/>
    <lineage>
        <taxon>Eukaryota</taxon>
        <taxon>Sar</taxon>
        <taxon>Alveolata</taxon>
        <taxon>Ciliophora</taxon>
        <taxon>Postciliodesmatophora</taxon>
        <taxon>Heterotrichea</taxon>
        <taxon>Heterotrichida</taxon>
        <taxon>Stentoridae</taxon>
        <taxon>Stentor</taxon>
    </lineage>
</organism>
<dbReference type="CDD" id="cd00060">
    <property type="entry name" value="FHA"/>
    <property type="match status" value="2"/>
</dbReference>
<evidence type="ECO:0000313" key="2">
    <source>
        <dbReference type="EMBL" id="OMJ86991.1"/>
    </source>
</evidence>
<dbReference type="Gene3D" id="2.60.200.20">
    <property type="match status" value="1"/>
</dbReference>
<accession>A0A1R2CDA5</accession>
<reference evidence="2 3" key="1">
    <citation type="submission" date="2016-11" db="EMBL/GenBank/DDBJ databases">
        <title>The macronuclear genome of Stentor coeruleus: a giant cell with tiny introns.</title>
        <authorList>
            <person name="Slabodnick M."/>
            <person name="Ruby J.G."/>
            <person name="Reiff S.B."/>
            <person name="Swart E.C."/>
            <person name="Gosai S."/>
            <person name="Prabakaran S."/>
            <person name="Witkowska E."/>
            <person name="Larue G.E."/>
            <person name="Fisher S."/>
            <person name="Freeman R.M."/>
            <person name="Gunawardena J."/>
            <person name="Chu W."/>
            <person name="Stover N.A."/>
            <person name="Gregory B.D."/>
            <person name="Nowacki M."/>
            <person name="Derisi J."/>
            <person name="Roy S.W."/>
            <person name="Marshall W.F."/>
            <person name="Sood P."/>
        </authorList>
    </citation>
    <scope>NUCLEOTIDE SEQUENCE [LARGE SCALE GENOMIC DNA]</scope>
    <source>
        <strain evidence="2">WM001</strain>
    </source>
</reference>
<dbReference type="Proteomes" id="UP000187209">
    <property type="component" value="Unassembled WGS sequence"/>
</dbReference>
<dbReference type="InterPro" id="IPR000253">
    <property type="entry name" value="FHA_dom"/>
</dbReference>
<sequence length="302" mass="34458">MGNGAINCCEASSSMIEEMSMLSPRNMKSPQRANIINEVSQTKNIIGNEGQEIVNRISKLKSLQTSSKLQIKVVNSGPIPKDMRYYITHQGLENSKRNFKDGKVYFGSKRKERGFVVNDIVIPVQNKDIEDHRGRHFCIYFSIERDCFFIKDLGKGFGAYVRLDSPLVRYKQILKENMIINIGSSFLAFSQVVYEKKPILNIKIMGEERGNMCFEGNENEDKFISIGRGITCDLRLDDNLLSKTHSTVFYNSNGWNLVDGDMQKKSTNGTWLYLSEDLEIYSSMIFKANQTVFQVVSVTNNF</sequence>
<gene>
    <name evidence="2" type="ORF">SteCoe_11390</name>
</gene>
<dbReference type="EMBL" id="MPUH01000189">
    <property type="protein sequence ID" value="OMJ86991.1"/>
    <property type="molecule type" value="Genomic_DNA"/>
</dbReference>
<dbReference type="SUPFAM" id="SSF49879">
    <property type="entry name" value="SMAD/FHA domain"/>
    <property type="match status" value="1"/>
</dbReference>
<evidence type="ECO:0000313" key="3">
    <source>
        <dbReference type="Proteomes" id="UP000187209"/>
    </source>
</evidence>
<dbReference type="InterPro" id="IPR008984">
    <property type="entry name" value="SMAD_FHA_dom_sf"/>
</dbReference>
<keyword evidence="3" id="KW-1185">Reference proteome</keyword>